<dbReference type="OrthoDB" id="9000293at2759"/>
<dbReference type="HOGENOM" id="CLU_006586_13_0_1"/>
<feature type="domain" description="Carboxylesterase type B" evidence="9">
    <location>
        <begin position="1"/>
        <end position="315"/>
    </location>
</feature>
<dbReference type="GO" id="GO:0019695">
    <property type="term" value="P:choline metabolic process"/>
    <property type="evidence" value="ECO:0000318"/>
    <property type="project" value="GO_Central"/>
</dbReference>
<dbReference type="GO" id="GO:0005886">
    <property type="term" value="C:plasma membrane"/>
    <property type="evidence" value="ECO:0000318"/>
    <property type="project" value="GO_Central"/>
</dbReference>
<dbReference type="Gene3D" id="3.40.50.1820">
    <property type="entry name" value="alpha/beta hydrolase"/>
    <property type="match status" value="1"/>
</dbReference>
<dbReference type="PANTHER" id="PTHR43918:SF12">
    <property type="entry name" value="ACETYLCHOLINESTERASE 1"/>
    <property type="match status" value="1"/>
</dbReference>
<dbReference type="GO" id="GO:0003990">
    <property type="term" value="F:acetylcholinesterase activity"/>
    <property type="evidence" value="ECO:0000318"/>
    <property type="project" value="GO_Central"/>
</dbReference>
<name>E9GMR2_DAPPU</name>
<dbReference type="GO" id="GO:0006581">
    <property type="term" value="P:acetylcholine catabolic process"/>
    <property type="evidence" value="ECO:0000318"/>
    <property type="project" value="GO_Central"/>
</dbReference>
<dbReference type="PhylomeDB" id="E9GMR2"/>
<evidence type="ECO:0000256" key="4">
    <source>
        <dbReference type="ARBA" id="ARBA00023157"/>
    </source>
</evidence>
<dbReference type="KEGG" id="dpx:DAPPUDRAFT_104600"/>
<dbReference type="STRING" id="6669.E9GMR2"/>
<gene>
    <name evidence="10" type="ORF">DAPPUDRAFT_104600</name>
</gene>
<accession>E9GMR2</accession>
<dbReference type="PROSITE" id="PS00122">
    <property type="entry name" value="CARBOXYLESTERASE_B_1"/>
    <property type="match status" value="1"/>
</dbReference>
<keyword evidence="4" id="KW-1015">Disulfide bond</keyword>
<dbReference type="EMBL" id="GL732553">
    <property type="protein sequence ID" value="EFX79246.1"/>
    <property type="molecule type" value="Genomic_DNA"/>
</dbReference>
<dbReference type="Pfam" id="PF00135">
    <property type="entry name" value="COesterase"/>
    <property type="match status" value="1"/>
</dbReference>
<dbReference type="InterPro" id="IPR002018">
    <property type="entry name" value="CarbesteraseB"/>
</dbReference>
<keyword evidence="11" id="KW-1185">Reference proteome</keyword>
<sequence length="378" mass="41730">MVWIFGGGFVGGSSTLDVYDPKILVSEENIIYVALQYRLGSLGFLNLDQPGAPGNMGMLDQVMALKWIHSNIAFFGGNPNNITLFGQSAGAASASMHLLSPLSRNLFSQAIMQSGSATAPWAVGDKEQTIAGGFKLAMAVGCPYSRTNLSITLDCLKTINASTLINSEEFPLVTLDFSFVPIIDGVFLTEPPQRRRPTGNFKKCNIIMGSNKEEGYFFMFYSLSQLFPRQENVTINRQQFLQSVQNMNPFSSSIGRQAIIFEYTDWSDPDDPNRNRDALDKMVGDSQLTCNVNEFAQYYAETKGSSNNVYMYYYTSIALQPICGRPGQASSTLTRLISSSENHSIQPRAIYLMRSHSARELCAIGLTLLETGIDFFAL</sequence>
<dbReference type="InterPro" id="IPR000997">
    <property type="entry name" value="Cholinesterase"/>
</dbReference>
<dbReference type="GO" id="GO:0005615">
    <property type="term" value="C:extracellular space"/>
    <property type="evidence" value="ECO:0000318"/>
    <property type="project" value="GO_Central"/>
</dbReference>
<reference evidence="10 11" key="1">
    <citation type="journal article" date="2011" name="Science">
        <title>The ecoresponsive genome of Daphnia pulex.</title>
        <authorList>
            <person name="Colbourne J.K."/>
            <person name="Pfrender M.E."/>
            <person name="Gilbert D."/>
            <person name="Thomas W.K."/>
            <person name="Tucker A."/>
            <person name="Oakley T.H."/>
            <person name="Tokishita S."/>
            <person name="Aerts A."/>
            <person name="Arnold G.J."/>
            <person name="Basu M.K."/>
            <person name="Bauer D.J."/>
            <person name="Caceres C.E."/>
            <person name="Carmel L."/>
            <person name="Casola C."/>
            <person name="Choi J.H."/>
            <person name="Detter J.C."/>
            <person name="Dong Q."/>
            <person name="Dusheyko S."/>
            <person name="Eads B.D."/>
            <person name="Frohlich T."/>
            <person name="Geiler-Samerotte K.A."/>
            <person name="Gerlach D."/>
            <person name="Hatcher P."/>
            <person name="Jogdeo S."/>
            <person name="Krijgsveld J."/>
            <person name="Kriventseva E.V."/>
            <person name="Kultz D."/>
            <person name="Laforsch C."/>
            <person name="Lindquist E."/>
            <person name="Lopez J."/>
            <person name="Manak J.R."/>
            <person name="Muller J."/>
            <person name="Pangilinan J."/>
            <person name="Patwardhan R.P."/>
            <person name="Pitluck S."/>
            <person name="Pritham E.J."/>
            <person name="Rechtsteiner A."/>
            <person name="Rho M."/>
            <person name="Rogozin I.B."/>
            <person name="Sakarya O."/>
            <person name="Salamov A."/>
            <person name="Schaack S."/>
            <person name="Shapiro H."/>
            <person name="Shiga Y."/>
            <person name="Skalitzky C."/>
            <person name="Smith Z."/>
            <person name="Souvorov A."/>
            <person name="Sung W."/>
            <person name="Tang Z."/>
            <person name="Tsuchiya D."/>
            <person name="Tu H."/>
            <person name="Vos H."/>
            <person name="Wang M."/>
            <person name="Wolf Y.I."/>
            <person name="Yamagata H."/>
            <person name="Yamada T."/>
            <person name="Ye Y."/>
            <person name="Shaw J.R."/>
            <person name="Andrews J."/>
            <person name="Crease T.J."/>
            <person name="Tang H."/>
            <person name="Lucas S.M."/>
            <person name="Robertson H.M."/>
            <person name="Bork P."/>
            <person name="Koonin E.V."/>
            <person name="Zdobnov E.M."/>
            <person name="Grigoriev I.V."/>
            <person name="Lynch M."/>
            <person name="Boore J.L."/>
        </authorList>
    </citation>
    <scope>NUCLEOTIDE SEQUENCE [LARGE SCALE GENOMIC DNA]</scope>
</reference>
<organism evidence="10 11">
    <name type="scientific">Daphnia pulex</name>
    <name type="common">Water flea</name>
    <dbReference type="NCBI Taxonomy" id="6669"/>
    <lineage>
        <taxon>Eukaryota</taxon>
        <taxon>Metazoa</taxon>
        <taxon>Ecdysozoa</taxon>
        <taxon>Arthropoda</taxon>
        <taxon>Crustacea</taxon>
        <taxon>Branchiopoda</taxon>
        <taxon>Diplostraca</taxon>
        <taxon>Cladocera</taxon>
        <taxon>Anomopoda</taxon>
        <taxon>Daphniidae</taxon>
        <taxon>Daphnia</taxon>
    </lineage>
</organism>
<evidence type="ECO:0000313" key="10">
    <source>
        <dbReference type="EMBL" id="EFX79246.1"/>
    </source>
</evidence>
<protein>
    <recommendedName>
        <fullName evidence="8">Carboxylic ester hydrolase</fullName>
        <ecNumber evidence="8">3.1.1.-</ecNumber>
    </recommendedName>
</protein>
<evidence type="ECO:0000256" key="2">
    <source>
        <dbReference type="ARBA" id="ARBA00022487"/>
    </source>
</evidence>
<comment type="function">
    <text evidence="6">Rapidly hydrolyzes choline released into the synapse.</text>
</comment>
<proteinExistence type="inferred from homology"/>
<evidence type="ECO:0000256" key="5">
    <source>
        <dbReference type="ARBA" id="ARBA00023180"/>
    </source>
</evidence>
<dbReference type="PRINTS" id="PR00878">
    <property type="entry name" value="CHOLNESTRASE"/>
</dbReference>
<dbReference type="PANTHER" id="PTHR43918">
    <property type="entry name" value="ACETYLCHOLINESTERASE"/>
    <property type="match status" value="1"/>
</dbReference>
<comment type="catalytic activity">
    <reaction evidence="7">
        <text>acetylcholine + H2O = choline + acetate + H(+)</text>
        <dbReference type="Rhea" id="RHEA:17561"/>
        <dbReference type="ChEBI" id="CHEBI:15354"/>
        <dbReference type="ChEBI" id="CHEBI:15355"/>
        <dbReference type="ChEBI" id="CHEBI:15377"/>
        <dbReference type="ChEBI" id="CHEBI:15378"/>
        <dbReference type="ChEBI" id="CHEBI:30089"/>
        <dbReference type="EC" id="3.1.1.7"/>
    </reaction>
</comment>
<dbReference type="InterPro" id="IPR019826">
    <property type="entry name" value="Carboxylesterase_B_AS"/>
</dbReference>
<dbReference type="eggNOG" id="KOG4389">
    <property type="taxonomic scope" value="Eukaryota"/>
</dbReference>
<dbReference type="AlphaFoldDB" id="E9GMR2"/>
<dbReference type="SUPFAM" id="SSF53474">
    <property type="entry name" value="alpha/beta-Hydrolases"/>
    <property type="match status" value="1"/>
</dbReference>
<evidence type="ECO:0000256" key="1">
    <source>
        <dbReference type="ARBA" id="ARBA00005964"/>
    </source>
</evidence>
<dbReference type="InParanoid" id="E9GMR2"/>
<evidence type="ECO:0000256" key="8">
    <source>
        <dbReference type="RuleBase" id="RU361235"/>
    </source>
</evidence>
<dbReference type="OMA" id="PECECTE"/>
<evidence type="ECO:0000256" key="6">
    <source>
        <dbReference type="ARBA" id="ARBA00037263"/>
    </source>
</evidence>
<keyword evidence="5" id="KW-0325">Glycoprotein</keyword>
<keyword evidence="2" id="KW-0719">Serine esterase</keyword>
<evidence type="ECO:0000259" key="9">
    <source>
        <dbReference type="Pfam" id="PF00135"/>
    </source>
</evidence>
<evidence type="ECO:0000313" key="11">
    <source>
        <dbReference type="Proteomes" id="UP000000305"/>
    </source>
</evidence>
<comment type="similarity">
    <text evidence="1 8">Belongs to the type-B carboxylesterase/lipase family.</text>
</comment>
<keyword evidence="3 8" id="KW-0378">Hydrolase</keyword>
<dbReference type="InterPro" id="IPR029058">
    <property type="entry name" value="AB_hydrolase_fold"/>
</dbReference>
<dbReference type="InterPro" id="IPR050654">
    <property type="entry name" value="AChE-related_enzymes"/>
</dbReference>
<dbReference type="EC" id="3.1.1.-" evidence="8"/>
<evidence type="ECO:0000256" key="7">
    <source>
        <dbReference type="ARBA" id="ARBA00048484"/>
    </source>
</evidence>
<evidence type="ECO:0000256" key="3">
    <source>
        <dbReference type="ARBA" id="ARBA00022801"/>
    </source>
</evidence>
<dbReference type="Proteomes" id="UP000000305">
    <property type="component" value="Unassembled WGS sequence"/>
</dbReference>